<dbReference type="PANTHER" id="PTHR30217">
    <property type="entry name" value="PEPTIDASE U32 FAMILY"/>
    <property type="match status" value="1"/>
</dbReference>
<dbReference type="InterPro" id="IPR051454">
    <property type="entry name" value="RNA/ubiquinone_mod_enzymes"/>
</dbReference>
<proteinExistence type="predicted"/>
<reference evidence="2 3" key="1">
    <citation type="submission" date="2020-06" db="EMBL/GenBank/DDBJ databases">
        <title>Anaerococcus sp. nov., isolated form swine feces.</title>
        <authorList>
            <person name="Yu S."/>
        </authorList>
    </citation>
    <scope>NUCLEOTIDE SEQUENCE [LARGE SCALE GENOMIC DNA]</scope>
    <source>
        <strain evidence="2 3">AGMB00486</strain>
    </source>
</reference>
<gene>
    <name evidence="2" type="ORF">HV819_07995</name>
</gene>
<dbReference type="InterPro" id="IPR020988">
    <property type="entry name" value="Pept_U32_collagenase"/>
</dbReference>
<organism evidence="2 3">
    <name type="scientific">Anaerococcus faecalis</name>
    <dbReference type="NCBI Taxonomy" id="2742993"/>
    <lineage>
        <taxon>Bacteria</taxon>
        <taxon>Bacillati</taxon>
        <taxon>Bacillota</taxon>
        <taxon>Tissierellia</taxon>
        <taxon>Tissierellales</taxon>
        <taxon>Peptoniphilaceae</taxon>
        <taxon>Anaerococcus</taxon>
    </lineage>
</organism>
<dbReference type="RefSeq" id="WP_176269955.1">
    <property type="nucleotide sequence ID" value="NZ_JABVBA010000007.1"/>
</dbReference>
<sequence>MRNTEILAPVGKMSMLYAGLAAGACSFYLALDDFGARAYAKNFSIDNIKEVIDLIHLFDRKVFITINTLIKDEEMDKALSYLEKLIEYGADGILIQDIGFYSLIKDIKRDGEKKIEFHASTQMAIKDYDGAKALKDLGFDRIVIARETPIDEIKKIAKLDIDTEVFVHGSLCVSYSGECLLSSYLGRRSANRGRCAGICRKKYKLINNGKVLGYDYYLSMKDLNTIDNIEELVKAGVDSLKIEGRMKTDEYVYNTVRNYKSMLEESTYNNDEIEDISNRSYTKGFIFGQKRNYLALSNENKHRVIGKVFEKSKDKFFKSNSKLRKGSILEVVTNKNKTLPLTLTSDLNNGDVLKLKDFKDAKIGSNISLLNSLILKENLEDGLSSYKNLPLDISFVGRLGEYPKISLSYKDIKVNFLGKSKIERANKVSLSEEDIRENLSKLGNTIYKVKNIDISIDDNIFIKKKDINELRRNAIYILNNKRLEPYYKKNPNIKKRNLKENREIKREKNVELLSNNIDRGLLDDFDNVYVRAFDKSFSGLNLYYILDADKSYNKKELINYLLENEFKGVIFNNYKDFVLIDDLRKNKLKIRIGRYLNVFNSYSFDFYDKFSEMISSSVENSFENINKNSKRYKTEILAYGPIELMNMKNCPFSSIKKCGLNGCEKCIFNDSQIEDEDGNLFDIKRSDYISRIYSRKITKIDLKKLENSVSLLYLVRNNDDIINIKNTKINNLGYDRGVI</sequence>
<dbReference type="InterPro" id="IPR001539">
    <property type="entry name" value="Peptidase_U32"/>
</dbReference>
<name>A0ABX2NB67_9FIRM</name>
<feature type="domain" description="Peptidase U32 collagenase" evidence="1">
    <location>
        <begin position="375"/>
        <end position="483"/>
    </location>
</feature>
<dbReference type="Pfam" id="PF12392">
    <property type="entry name" value="DUF3656"/>
    <property type="match status" value="1"/>
</dbReference>
<dbReference type="Pfam" id="PF01136">
    <property type="entry name" value="Peptidase_U32"/>
    <property type="match status" value="1"/>
</dbReference>
<dbReference type="EMBL" id="JABVBA010000007">
    <property type="protein sequence ID" value="NVF11919.1"/>
    <property type="molecule type" value="Genomic_DNA"/>
</dbReference>
<dbReference type="PROSITE" id="PS51257">
    <property type="entry name" value="PROKAR_LIPOPROTEIN"/>
    <property type="match status" value="1"/>
</dbReference>
<accession>A0ABX2NB67</accession>
<keyword evidence="3" id="KW-1185">Reference proteome</keyword>
<protein>
    <submittedName>
        <fullName evidence="2">U32 family peptidase</fullName>
    </submittedName>
</protein>
<dbReference type="PANTHER" id="PTHR30217:SF10">
    <property type="entry name" value="23S RRNA 5-HYDROXYCYTIDINE C2501 SYNTHASE"/>
    <property type="match status" value="1"/>
</dbReference>
<evidence type="ECO:0000259" key="1">
    <source>
        <dbReference type="Pfam" id="PF12392"/>
    </source>
</evidence>
<dbReference type="Proteomes" id="UP000540919">
    <property type="component" value="Unassembled WGS sequence"/>
</dbReference>
<evidence type="ECO:0000313" key="2">
    <source>
        <dbReference type="EMBL" id="NVF11919.1"/>
    </source>
</evidence>
<evidence type="ECO:0000313" key="3">
    <source>
        <dbReference type="Proteomes" id="UP000540919"/>
    </source>
</evidence>
<dbReference type="PROSITE" id="PS01276">
    <property type="entry name" value="PEPTIDASE_U32"/>
    <property type="match status" value="1"/>
</dbReference>
<comment type="caution">
    <text evidence="2">The sequence shown here is derived from an EMBL/GenBank/DDBJ whole genome shotgun (WGS) entry which is preliminary data.</text>
</comment>